<evidence type="ECO:0000313" key="3">
    <source>
        <dbReference type="Proteomes" id="UP000501602"/>
    </source>
</evidence>
<protein>
    <submittedName>
        <fullName evidence="2">DUF1887 family protein</fullName>
    </submittedName>
</protein>
<dbReference type="GO" id="GO:0003676">
    <property type="term" value="F:nucleic acid binding"/>
    <property type="evidence" value="ECO:0007669"/>
    <property type="project" value="InterPro"/>
</dbReference>
<dbReference type="SUPFAM" id="SSF52980">
    <property type="entry name" value="Restriction endonuclease-like"/>
    <property type="match status" value="1"/>
</dbReference>
<dbReference type="AlphaFoldDB" id="A0A6H1UE66"/>
<dbReference type="Proteomes" id="UP000501602">
    <property type="component" value="Chromosome"/>
</dbReference>
<dbReference type="KEGG" id="fes:HER31_06305"/>
<evidence type="ECO:0000313" key="2">
    <source>
        <dbReference type="EMBL" id="QIZ76506.1"/>
    </source>
</evidence>
<dbReference type="EMBL" id="CP051180">
    <property type="protein sequence ID" value="QIZ76506.1"/>
    <property type="molecule type" value="Genomic_DNA"/>
</dbReference>
<reference evidence="2 3" key="1">
    <citation type="submission" date="2020-04" db="EMBL/GenBank/DDBJ databases">
        <title>Ferrimonas sp. S7 isolated from sea water.</title>
        <authorList>
            <person name="Bae S.S."/>
            <person name="Baek K."/>
        </authorList>
    </citation>
    <scope>NUCLEOTIDE SEQUENCE [LARGE SCALE GENOMIC DNA]</scope>
    <source>
        <strain evidence="2 3">S7</strain>
    </source>
</reference>
<dbReference type="InterPro" id="IPR011856">
    <property type="entry name" value="tRNA_endonuc-like_dom_sf"/>
</dbReference>
<dbReference type="CDD" id="cd22364">
    <property type="entry name" value="VC1899-like"/>
    <property type="match status" value="1"/>
</dbReference>
<dbReference type="Pfam" id="PF09002">
    <property type="entry name" value="Card1_endonuc"/>
    <property type="match status" value="1"/>
</dbReference>
<dbReference type="Gene3D" id="3.40.50.10770">
    <property type="entry name" value="Hypothetical protein VC1899 like domain (Restriction endonuclease-like)"/>
    <property type="match status" value="1"/>
</dbReference>
<dbReference type="InterPro" id="IPR015093">
    <property type="entry name" value="Card1_endonucl_dom"/>
</dbReference>
<dbReference type="Gene3D" id="3.40.1350.10">
    <property type="match status" value="1"/>
</dbReference>
<organism evidence="2 3">
    <name type="scientific">Ferrimonas lipolytica</name>
    <dbReference type="NCBI Taxonomy" id="2724191"/>
    <lineage>
        <taxon>Bacteria</taxon>
        <taxon>Pseudomonadati</taxon>
        <taxon>Pseudomonadota</taxon>
        <taxon>Gammaproteobacteria</taxon>
        <taxon>Alteromonadales</taxon>
        <taxon>Ferrimonadaceae</taxon>
        <taxon>Ferrimonas</taxon>
    </lineage>
</organism>
<dbReference type="Gene3D" id="1.10.10.680">
    <property type="entry name" value="Hypothetical protein VC1899 (Restriction endonuclease-like)"/>
    <property type="match status" value="1"/>
</dbReference>
<evidence type="ECO:0000259" key="1">
    <source>
        <dbReference type="Pfam" id="PF09002"/>
    </source>
</evidence>
<keyword evidence="3" id="KW-1185">Reference proteome</keyword>
<name>A0A6H1UE66_9GAMM</name>
<sequence>MATHCCVYGRDPVHIVTPLLDDSIDVDQLVLFCANAQQQSALLVKQVLEQRGINVKVKPYGQFENIDTIQRYFSDELTALISQTTEIYFNTTTGDRLITLCAYQVAQSLKIQSYVIDNQRDQLHWLAPTTRSSHPIADKMTIPEFLLLHGSTLIGRHQQLRAEKKIQQLGNDWAAHAKELATGLGKLNSIATYANKSHANDINKNFNDPNLFRLLKDMKELGLISTLTSSSVQFTNLKARQFAMGVWLEQWVYAEVKALTASYSTIQDHGQSVEVERQYKQQAIRNEIDVMLLANNRLHLIECKTKRMGSESSQEAIYKLDTLVKSLGGRRAKGMLISYQPLSASSIDRAKDLGISVISLNQIHSLKGILMRWLDDA</sequence>
<dbReference type="RefSeq" id="WP_168659768.1">
    <property type="nucleotide sequence ID" value="NZ_CP051180.1"/>
</dbReference>
<proteinExistence type="predicted"/>
<dbReference type="InterPro" id="IPR011335">
    <property type="entry name" value="Restrct_endonuc-II-like"/>
</dbReference>
<feature type="domain" description="Card1 endonuclease" evidence="1">
    <location>
        <begin position="238"/>
        <end position="374"/>
    </location>
</feature>
<gene>
    <name evidence="2" type="ORF">HER31_06305</name>
</gene>
<accession>A0A6H1UE66</accession>